<keyword evidence="3" id="KW-1185">Reference proteome</keyword>
<dbReference type="PROSITE" id="PS50181">
    <property type="entry name" value="FBOX"/>
    <property type="match status" value="1"/>
</dbReference>
<dbReference type="SUPFAM" id="SSF81383">
    <property type="entry name" value="F-box domain"/>
    <property type="match status" value="1"/>
</dbReference>
<gene>
    <name evidence="2" type="ORF">BCR33DRAFT_769675</name>
</gene>
<dbReference type="InterPro" id="IPR036047">
    <property type="entry name" value="F-box-like_dom_sf"/>
</dbReference>
<accession>A0A1Y2BSV3</accession>
<comment type="caution">
    <text evidence="2">The sequence shown here is derived from an EMBL/GenBank/DDBJ whole genome shotgun (WGS) entry which is preliminary data.</text>
</comment>
<dbReference type="EMBL" id="MCGO01000048">
    <property type="protein sequence ID" value="ORY37823.1"/>
    <property type="molecule type" value="Genomic_DNA"/>
</dbReference>
<evidence type="ECO:0000313" key="2">
    <source>
        <dbReference type="EMBL" id="ORY37823.1"/>
    </source>
</evidence>
<dbReference type="InterPro" id="IPR001810">
    <property type="entry name" value="F-box_dom"/>
</dbReference>
<evidence type="ECO:0000259" key="1">
    <source>
        <dbReference type="PROSITE" id="PS50181"/>
    </source>
</evidence>
<dbReference type="SMART" id="SM00256">
    <property type="entry name" value="FBOX"/>
    <property type="match status" value="1"/>
</dbReference>
<dbReference type="OrthoDB" id="2322499at2759"/>
<feature type="non-terminal residue" evidence="2">
    <location>
        <position position="1"/>
    </location>
</feature>
<evidence type="ECO:0000313" key="3">
    <source>
        <dbReference type="Proteomes" id="UP000193642"/>
    </source>
</evidence>
<reference evidence="2 3" key="1">
    <citation type="submission" date="2016-07" db="EMBL/GenBank/DDBJ databases">
        <title>Pervasive Adenine N6-methylation of Active Genes in Fungi.</title>
        <authorList>
            <consortium name="DOE Joint Genome Institute"/>
            <person name="Mondo S.J."/>
            <person name="Dannebaum R.O."/>
            <person name="Kuo R.C."/>
            <person name="Labutti K."/>
            <person name="Haridas S."/>
            <person name="Kuo A."/>
            <person name="Salamov A."/>
            <person name="Ahrendt S.R."/>
            <person name="Lipzen A."/>
            <person name="Sullivan W."/>
            <person name="Andreopoulos W.B."/>
            <person name="Clum A."/>
            <person name="Lindquist E."/>
            <person name="Daum C."/>
            <person name="Ramamoorthy G.K."/>
            <person name="Gryganskyi A."/>
            <person name="Culley D."/>
            <person name="Magnuson J.K."/>
            <person name="James T.Y."/>
            <person name="O'Malley M.A."/>
            <person name="Stajich J.E."/>
            <person name="Spatafora J.W."/>
            <person name="Visel A."/>
            <person name="Grigoriev I.V."/>
        </authorList>
    </citation>
    <scope>NUCLEOTIDE SEQUENCE [LARGE SCALE GENOMIC DNA]</scope>
    <source>
        <strain evidence="2 3">JEL800</strain>
    </source>
</reference>
<proteinExistence type="predicted"/>
<protein>
    <recommendedName>
        <fullName evidence="1">F-box domain-containing protein</fullName>
    </recommendedName>
</protein>
<sequence>MPPRKSKRVIAASNTNEIEGPGICGLPTELFDEVCLYLKPVDILNLGCVNRRLASLTTAESRIWTVLYQSSELPPIPQSMSQLVTAKKVLALISRVGCAFCPTKSKQVDWQTLQRLCSKCMKKRRNLEPAIVGDEFRDWSKEMKESQNISESDRRFQLEVVRIQRKRDIIDRFATMDPPITEEILECCSEFHRVCNVATPLTNRVFTNVLRTLGPNIKAIRVIATIIEWYLLLHAEAMEGIPEQWSNYMNVDTLIGSRCFRYTAEERAYYSKFHILAFDILKDYAWNDVFPTFDSSPYLKEIKDVVCDPYERFCNAEKDLLRRLPHLEQELAEIKNSPLSMSEVILKFVDRDTSVIEYEEMVKEKLIVERIHKVIIQFPSITFSPVFKIKTLGATEWFSRNRQFFDIKTDSWDEVAAKASWETWNTIMTARKASIYRHIIINCKPALLQDVPDRYAADMNYHIDHFEGLQEWPLLADFDTTALCLVRWDLWEAFNVIDYSEPSYCFRGLDVLKEEANNELTAIAEEYNESKCLETFARFYNQKRVMAVSEGDVIMEEYFESKGMNYTTGFQDMNTYSRWNQVMMNRLQNVAEKLCPQLPLRCFFMLLQEVQGNGKEADFKNARLLLEYLLPSNKSFNTSKAIKKFESYLNKLVDHLSIHWMNEDGDSITENSLDSMQ</sequence>
<feature type="domain" description="F-box" evidence="1">
    <location>
        <begin position="20"/>
        <end position="67"/>
    </location>
</feature>
<dbReference type="AlphaFoldDB" id="A0A1Y2BSV3"/>
<name>A0A1Y2BSV3_9FUNG</name>
<dbReference type="Pfam" id="PF12937">
    <property type="entry name" value="F-box-like"/>
    <property type="match status" value="1"/>
</dbReference>
<dbReference type="Proteomes" id="UP000193642">
    <property type="component" value="Unassembled WGS sequence"/>
</dbReference>
<organism evidence="2 3">
    <name type="scientific">Rhizoclosmatium globosum</name>
    <dbReference type="NCBI Taxonomy" id="329046"/>
    <lineage>
        <taxon>Eukaryota</taxon>
        <taxon>Fungi</taxon>
        <taxon>Fungi incertae sedis</taxon>
        <taxon>Chytridiomycota</taxon>
        <taxon>Chytridiomycota incertae sedis</taxon>
        <taxon>Chytridiomycetes</taxon>
        <taxon>Chytridiales</taxon>
        <taxon>Chytriomycetaceae</taxon>
        <taxon>Rhizoclosmatium</taxon>
    </lineage>
</organism>